<sequence length="118" mass="12933">MAAGYLSELHKIGFKQAVNALSELHSPEKGQGRAKKEHLIGGEELKVLLEIGRGAGRPFPVDPELGELLGGGVSSGRHQWPHNEEGDVRRLPDLQWNVLEIVMGEVVTCQRFVWSCGP</sequence>
<organism evidence="1 2">
    <name type="scientific">Trapa incisa</name>
    <dbReference type="NCBI Taxonomy" id="236973"/>
    <lineage>
        <taxon>Eukaryota</taxon>
        <taxon>Viridiplantae</taxon>
        <taxon>Streptophyta</taxon>
        <taxon>Embryophyta</taxon>
        <taxon>Tracheophyta</taxon>
        <taxon>Spermatophyta</taxon>
        <taxon>Magnoliopsida</taxon>
        <taxon>eudicotyledons</taxon>
        <taxon>Gunneridae</taxon>
        <taxon>Pentapetalae</taxon>
        <taxon>rosids</taxon>
        <taxon>malvids</taxon>
        <taxon>Myrtales</taxon>
        <taxon>Lythraceae</taxon>
        <taxon>Trapa</taxon>
    </lineage>
</organism>
<keyword evidence="2" id="KW-1185">Reference proteome</keyword>
<dbReference type="AlphaFoldDB" id="A0AAN7K686"/>
<gene>
    <name evidence="1" type="ORF">SAY87_019739</name>
</gene>
<dbReference type="EMBL" id="JAXIOK010000012">
    <property type="protein sequence ID" value="KAK4758438.1"/>
    <property type="molecule type" value="Genomic_DNA"/>
</dbReference>
<comment type="caution">
    <text evidence="1">The sequence shown here is derived from an EMBL/GenBank/DDBJ whole genome shotgun (WGS) entry which is preliminary data.</text>
</comment>
<reference evidence="1 2" key="1">
    <citation type="journal article" date="2023" name="Hortic Res">
        <title>Pangenome of water caltrop reveals structural variations and asymmetric subgenome divergence after allopolyploidization.</title>
        <authorList>
            <person name="Zhang X."/>
            <person name="Chen Y."/>
            <person name="Wang L."/>
            <person name="Yuan Y."/>
            <person name="Fang M."/>
            <person name="Shi L."/>
            <person name="Lu R."/>
            <person name="Comes H.P."/>
            <person name="Ma Y."/>
            <person name="Chen Y."/>
            <person name="Huang G."/>
            <person name="Zhou Y."/>
            <person name="Zheng Z."/>
            <person name="Qiu Y."/>
        </authorList>
    </citation>
    <scope>NUCLEOTIDE SEQUENCE [LARGE SCALE GENOMIC DNA]</scope>
    <source>
        <tissue evidence="1">Roots</tissue>
    </source>
</reference>
<evidence type="ECO:0000313" key="1">
    <source>
        <dbReference type="EMBL" id="KAK4758438.1"/>
    </source>
</evidence>
<dbReference type="Proteomes" id="UP001345219">
    <property type="component" value="Chromosome 15"/>
</dbReference>
<name>A0AAN7K686_9MYRT</name>
<proteinExistence type="predicted"/>
<evidence type="ECO:0000313" key="2">
    <source>
        <dbReference type="Proteomes" id="UP001345219"/>
    </source>
</evidence>
<accession>A0AAN7K686</accession>
<protein>
    <submittedName>
        <fullName evidence="1">Uncharacterized protein</fullName>
    </submittedName>
</protein>